<proteinExistence type="predicted"/>
<sequence>MECIKNSLEPEPGWIQKLLCMEGFKGIRREVIVEGPFYQLGAGNSLLRRVHLGLTTAELVIVSQNLYNIQEEENGFDFDELLPLPLIRLFIPSPQITRLIICTCCGDVLHFQLDHKSAGDASMHLWENWWEEIRKISGSETSKTDGYIIWNSKYIITSDELSQIRRNPEYKTPRDRTNILVFAQHTPDYRCVRSVPVQTLNIDRPTIVHLGLNKQIKESLRKESLAMCEKRGQQMKAKNEKIGDQTKTRTSGYAEVLIPVWYPEDHKIATYRRDLKKSMSSPSLIDSDHLYPGHVQRIFSNKTEEDSFCLRESSSLIDTVSTMSALTEECGEFDKVLSYLLVGCKPDSKELDPNLFRSYKKMDKFRRKAMSNKRKLKTSLCEVESSDSDFSIDVIVDEIKTRTRSGAELWQIARRLVMAKRTGTHLDDLVQTVVFKTYASKYNLCHLSLI</sequence>
<comment type="caution">
    <text evidence="1">The sequence shown here is derived from an EMBL/GenBank/DDBJ whole genome shotgun (WGS) entry which is preliminary data.</text>
</comment>
<reference evidence="1" key="3">
    <citation type="submission" date="2023-05" db="EMBL/GenBank/DDBJ databases">
        <authorList>
            <person name="Smith C.H."/>
        </authorList>
    </citation>
    <scope>NUCLEOTIDE SEQUENCE</scope>
    <source>
        <strain evidence="1">CHS0354</strain>
        <tissue evidence="1">Mantle</tissue>
    </source>
</reference>
<accession>A0AAE0WCH6</accession>
<gene>
    <name evidence="1" type="ORF">CHS0354_010358</name>
</gene>
<evidence type="ECO:0000313" key="2">
    <source>
        <dbReference type="Proteomes" id="UP001195483"/>
    </source>
</evidence>
<keyword evidence="2" id="KW-1185">Reference proteome</keyword>
<dbReference type="Proteomes" id="UP001195483">
    <property type="component" value="Unassembled WGS sequence"/>
</dbReference>
<protein>
    <submittedName>
        <fullName evidence="1">Uncharacterized protein</fullName>
    </submittedName>
</protein>
<dbReference type="AlphaFoldDB" id="A0AAE0WCH6"/>
<organism evidence="1 2">
    <name type="scientific">Potamilus streckersoni</name>
    <dbReference type="NCBI Taxonomy" id="2493646"/>
    <lineage>
        <taxon>Eukaryota</taxon>
        <taxon>Metazoa</taxon>
        <taxon>Spiralia</taxon>
        <taxon>Lophotrochozoa</taxon>
        <taxon>Mollusca</taxon>
        <taxon>Bivalvia</taxon>
        <taxon>Autobranchia</taxon>
        <taxon>Heteroconchia</taxon>
        <taxon>Palaeoheterodonta</taxon>
        <taxon>Unionida</taxon>
        <taxon>Unionoidea</taxon>
        <taxon>Unionidae</taxon>
        <taxon>Ambleminae</taxon>
        <taxon>Lampsilini</taxon>
        <taxon>Potamilus</taxon>
    </lineage>
</organism>
<reference evidence="1" key="1">
    <citation type="journal article" date="2021" name="Genome Biol. Evol.">
        <title>A High-Quality Reference Genome for a Parasitic Bivalve with Doubly Uniparental Inheritance (Bivalvia: Unionida).</title>
        <authorList>
            <person name="Smith C.H."/>
        </authorList>
    </citation>
    <scope>NUCLEOTIDE SEQUENCE</scope>
    <source>
        <strain evidence="1">CHS0354</strain>
    </source>
</reference>
<name>A0AAE0WCH6_9BIVA</name>
<reference evidence="1" key="2">
    <citation type="journal article" date="2021" name="Genome Biol. Evol.">
        <title>Developing a high-quality reference genome for a parasitic bivalve with doubly uniparental inheritance (Bivalvia: Unionida).</title>
        <authorList>
            <person name="Smith C.H."/>
        </authorList>
    </citation>
    <scope>NUCLEOTIDE SEQUENCE</scope>
    <source>
        <strain evidence="1">CHS0354</strain>
        <tissue evidence="1">Mantle</tissue>
    </source>
</reference>
<evidence type="ECO:0000313" key="1">
    <source>
        <dbReference type="EMBL" id="KAK3608507.1"/>
    </source>
</evidence>
<dbReference type="EMBL" id="JAEAOA010000646">
    <property type="protein sequence ID" value="KAK3608507.1"/>
    <property type="molecule type" value="Genomic_DNA"/>
</dbReference>